<protein>
    <submittedName>
        <fullName evidence="2">HopJ type III effector protein</fullName>
    </submittedName>
    <submittedName>
        <fullName evidence="1">Type III effector HopPmaJ</fullName>
    </submittedName>
</protein>
<reference evidence="1 3" key="1">
    <citation type="journal article" date="2014" name="Genome Announc.">
        <title>Draft Genome Sequences of Marine Flavobacterium Algibacter lectus Strains SS8 and NR4.</title>
        <authorList>
            <person name="Takatani N."/>
            <person name="Nakanishi M."/>
            <person name="Meirelles P."/>
            <person name="Mino S."/>
            <person name="Suda W."/>
            <person name="Oshima K."/>
            <person name="Hattori M."/>
            <person name="Ohkuma M."/>
            <person name="Hosokawa M."/>
            <person name="Miyashita K."/>
            <person name="Thompson F.L."/>
            <person name="Niwa A."/>
            <person name="Sawabe T."/>
            <person name="Sawabe T."/>
        </authorList>
    </citation>
    <scope>NUCLEOTIDE SEQUENCE [LARGE SCALE GENOMIC DNA]</scope>
    <source>
        <strain evidence="1 3">JCM 19300</strain>
    </source>
</reference>
<evidence type="ECO:0000313" key="1">
    <source>
        <dbReference type="EMBL" id="GAL60604.1"/>
    </source>
</evidence>
<evidence type="ECO:0000313" key="3">
    <source>
        <dbReference type="Proteomes" id="UP000029644"/>
    </source>
</evidence>
<proteinExistence type="predicted"/>
<keyword evidence="4" id="KW-1185">Reference proteome</keyword>
<accession>A0A090VB48</accession>
<dbReference type="AlphaFoldDB" id="A0A090VB48"/>
<dbReference type="Proteomes" id="UP000029644">
    <property type="component" value="Unassembled WGS sequence"/>
</dbReference>
<evidence type="ECO:0000313" key="2">
    <source>
        <dbReference type="EMBL" id="TDY62365.1"/>
    </source>
</evidence>
<dbReference type="Pfam" id="PF08888">
    <property type="entry name" value="HopJ"/>
    <property type="match status" value="1"/>
</dbReference>
<accession>A0A4R8MEN4</accession>
<dbReference type="EMBL" id="SORL01000008">
    <property type="protein sequence ID" value="TDY62365.1"/>
    <property type="molecule type" value="Genomic_DNA"/>
</dbReference>
<dbReference type="OrthoDB" id="9790826at2"/>
<gene>
    <name evidence="2" type="ORF">DFQ06_2201</name>
    <name evidence="1" type="ORF">JCM19300_3542</name>
</gene>
<dbReference type="Gene3D" id="3.20.160.10">
    <property type="entry name" value="vpa0580 domain like"/>
    <property type="match status" value="1"/>
</dbReference>
<organism evidence="1 3">
    <name type="scientific">Algibacter lectus</name>
    <dbReference type="NCBI Taxonomy" id="221126"/>
    <lineage>
        <taxon>Bacteria</taxon>
        <taxon>Pseudomonadati</taxon>
        <taxon>Bacteroidota</taxon>
        <taxon>Flavobacteriia</taxon>
        <taxon>Flavobacteriales</taxon>
        <taxon>Flavobacteriaceae</taxon>
        <taxon>Algibacter</taxon>
    </lineage>
</organism>
<reference evidence="2 4" key="2">
    <citation type="submission" date="2019-03" db="EMBL/GenBank/DDBJ databases">
        <title>Genomic Encyclopedia of Type Strains, Phase III (KMG-III): the genomes of soil and plant-associated and newly described type strains.</title>
        <authorList>
            <person name="Whitman W."/>
        </authorList>
    </citation>
    <scope>NUCLEOTIDE SEQUENCE [LARGE SCALE GENOMIC DNA]</scope>
    <source>
        <strain evidence="2 4">CECT 8301</strain>
    </source>
</reference>
<dbReference type="EMBL" id="BBNQ01000001">
    <property type="protein sequence ID" value="GAL60604.1"/>
    <property type="molecule type" value="Genomic_DNA"/>
</dbReference>
<comment type="caution">
    <text evidence="1">The sequence shown here is derived from an EMBL/GenBank/DDBJ whole genome shotgun (WGS) entry which is preliminary data.</text>
</comment>
<dbReference type="InterPro" id="IPR014984">
    <property type="entry name" value="HopJ"/>
</dbReference>
<dbReference type="RefSeq" id="WP_042502696.1">
    <property type="nucleotide sequence ID" value="NZ_BBNQ01000001.1"/>
</dbReference>
<sequence length="115" mass="12756">MTLELFKSTLKNAPETITFSDTITAIEAKYNFTPTAFKNGELTNAAGENSGSCKLFAFAKNEGFTKEETLACFGQYYFEDVLKDPNGDGHQNIRNFMKTGFDGLAFEGEPLTEKQ</sequence>
<dbReference type="Proteomes" id="UP000294824">
    <property type="component" value="Unassembled WGS sequence"/>
</dbReference>
<name>A0A090VB48_9FLAO</name>
<evidence type="ECO:0000313" key="4">
    <source>
        <dbReference type="Proteomes" id="UP000294824"/>
    </source>
</evidence>
<dbReference type="InterPro" id="IPR038604">
    <property type="entry name" value="HopJ_sf"/>
</dbReference>